<dbReference type="InterPro" id="IPR027450">
    <property type="entry name" value="AlkB-like"/>
</dbReference>
<feature type="compositionally biased region" description="Basic and acidic residues" evidence="1">
    <location>
        <begin position="24"/>
        <end position="34"/>
    </location>
</feature>
<dbReference type="InterPro" id="IPR005123">
    <property type="entry name" value="Oxoglu/Fe-dep_dioxygenase_dom"/>
</dbReference>
<dbReference type="OrthoDB" id="545910at2759"/>
<evidence type="ECO:0000256" key="1">
    <source>
        <dbReference type="SAM" id="MobiDB-lite"/>
    </source>
</evidence>
<feature type="domain" description="Fe2OG dioxygenase" evidence="2">
    <location>
        <begin position="201"/>
        <end position="304"/>
    </location>
</feature>
<protein>
    <submittedName>
        <fullName evidence="3">ALKBH3 protein</fullName>
    </submittedName>
</protein>
<keyword evidence="4" id="KW-1185">Reference proteome</keyword>
<dbReference type="Proteomes" id="UP000649617">
    <property type="component" value="Unassembled WGS sequence"/>
</dbReference>
<accession>A0A812NK99</accession>
<proteinExistence type="predicted"/>
<organism evidence="3 4">
    <name type="scientific">Symbiodinium pilosum</name>
    <name type="common">Dinoflagellate</name>
    <dbReference type="NCBI Taxonomy" id="2952"/>
    <lineage>
        <taxon>Eukaryota</taxon>
        <taxon>Sar</taxon>
        <taxon>Alveolata</taxon>
        <taxon>Dinophyceae</taxon>
        <taxon>Suessiales</taxon>
        <taxon>Symbiodiniaceae</taxon>
        <taxon>Symbiodinium</taxon>
    </lineage>
</organism>
<dbReference type="AlphaFoldDB" id="A0A812NK99"/>
<feature type="region of interest" description="Disordered" evidence="1">
    <location>
        <begin position="1"/>
        <end position="81"/>
    </location>
</feature>
<gene>
    <name evidence="3" type="primary">ALKBH3</name>
    <name evidence="3" type="ORF">SPIL2461_LOCUS6675</name>
</gene>
<evidence type="ECO:0000313" key="3">
    <source>
        <dbReference type="EMBL" id="CAE7296410.1"/>
    </source>
</evidence>
<dbReference type="Gene3D" id="2.60.120.590">
    <property type="entry name" value="Alpha-ketoglutarate-dependent dioxygenase AlkB-like"/>
    <property type="match status" value="1"/>
</dbReference>
<feature type="non-terminal residue" evidence="3">
    <location>
        <position position="1"/>
    </location>
</feature>
<dbReference type="PANTHER" id="PTHR31212">
    <property type="entry name" value="ALPHA-KETOGLUTARATE-DEPENDENT DIOXYGENASE ALKB HOMOLOG 3"/>
    <property type="match status" value="1"/>
</dbReference>
<feature type="compositionally biased region" description="Basic and acidic residues" evidence="1">
    <location>
        <begin position="57"/>
        <end position="75"/>
    </location>
</feature>
<dbReference type="GO" id="GO:0051213">
    <property type="term" value="F:dioxygenase activity"/>
    <property type="evidence" value="ECO:0007669"/>
    <property type="project" value="InterPro"/>
</dbReference>
<comment type="caution">
    <text evidence="3">The sequence shown here is derived from an EMBL/GenBank/DDBJ whole genome shotgun (WGS) entry which is preliminary data.</text>
</comment>
<evidence type="ECO:0000259" key="2">
    <source>
        <dbReference type="PROSITE" id="PS51471"/>
    </source>
</evidence>
<reference evidence="3" key="1">
    <citation type="submission" date="2021-02" db="EMBL/GenBank/DDBJ databases">
        <authorList>
            <person name="Dougan E. K."/>
            <person name="Rhodes N."/>
            <person name="Thang M."/>
            <person name="Chan C."/>
        </authorList>
    </citation>
    <scope>NUCLEOTIDE SEQUENCE</scope>
</reference>
<dbReference type="InterPro" id="IPR032854">
    <property type="entry name" value="ALKBH3"/>
</dbReference>
<dbReference type="Pfam" id="PF13532">
    <property type="entry name" value="2OG-FeII_Oxy_2"/>
    <property type="match status" value="1"/>
</dbReference>
<name>A0A812NK99_SYMPI</name>
<dbReference type="PROSITE" id="PS51471">
    <property type="entry name" value="FE2OG_OXY"/>
    <property type="match status" value="1"/>
</dbReference>
<dbReference type="SUPFAM" id="SSF51197">
    <property type="entry name" value="Clavaminate synthase-like"/>
    <property type="match status" value="1"/>
</dbReference>
<dbReference type="EMBL" id="CAJNIZ010010202">
    <property type="protein sequence ID" value="CAE7296410.1"/>
    <property type="molecule type" value="Genomic_DNA"/>
</dbReference>
<sequence>WDGQMQNKRPRAEMSTDGAWQAWEGREPLKRQKQDFGASWMHPQDGLDKIGKKEKKEKKDKAEKKKTRCGRDPPPRLHGNLWEVPREHIGLQLIKDRADMYNWQYPFWDDSRRSFAGLLRSPWTPQQCSQFYQMIANGTNWIQPVGEKGPMPRKTAWLVQKGCDCSYSYGPFAVPAAEYPPWMIQLMSEVMPFCGFTNVGEWPDCCNLNLYTDGAATVGWHSDDESLFQGRYQDITIISMSLGVPRTFELRYLYPDESEEAVLHRFVLGSGDLMTMEGMTQKHTQHRVPKEPAFGARINLTWRW</sequence>
<feature type="non-terminal residue" evidence="3">
    <location>
        <position position="304"/>
    </location>
</feature>
<dbReference type="InterPro" id="IPR037151">
    <property type="entry name" value="AlkB-like_sf"/>
</dbReference>
<evidence type="ECO:0000313" key="4">
    <source>
        <dbReference type="Proteomes" id="UP000649617"/>
    </source>
</evidence>
<dbReference type="PANTHER" id="PTHR31212:SF4">
    <property type="entry name" value="ALPHA-KETOGLUTARATE-DEPENDENT DIOXYGENASE ALKB HOMOLOG 3"/>
    <property type="match status" value="1"/>
</dbReference>
<dbReference type="GO" id="GO:0006307">
    <property type="term" value="P:DNA alkylation repair"/>
    <property type="evidence" value="ECO:0007669"/>
    <property type="project" value="InterPro"/>
</dbReference>